<sequence>MKIPATPSFAVVCLFLVLGSFSSVSGFYPQPNYLEKMRNYIEGQRWANFFNSMRAMDLPPSLTIFWPTGEDESMIPDQWALEPDVVRYHIVPRKLSYWQLSLLAAAGEQIPTLLPYKSIILTTDKSCNVSVNYVHITHPEKFHNGAALVHGVSIPLNYSFYGDQTMPSDRASPPQKSTGAISPQPSPPPSQLAAPTPKPSLRSKVNTTSAAPTPQPLPPPSQPAAPTPKPSPPPSQPAAPTPQPSPHSKVNATSAAPTPQPPPPSKLDPKFAALTPKPSPSKVNATSVASTLQPSPLSKVNATPAAPTPQPSPHSKVNATSAAPTPQPSPPSKVHVRPASPTWQPSPPSKVYARSASPTPQLSPPLKHNAISAAPTP</sequence>
<evidence type="ECO:0000313" key="2">
    <source>
        <dbReference type="Proteomes" id="UP001234297"/>
    </source>
</evidence>
<dbReference type="EMBL" id="CM056819">
    <property type="protein sequence ID" value="KAJ8623779.1"/>
    <property type="molecule type" value="Genomic_DNA"/>
</dbReference>
<protein>
    <submittedName>
        <fullName evidence="1">Uncharacterized protein</fullName>
    </submittedName>
</protein>
<comment type="caution">
    <text evidence="1">The sequence shown here is derived from an EMBL/GenBank/DDBJ whole genome shotgun (WGS) entry which is preliminary data.</text>
</comment>
<name>A0ACC2KRG4_PERAE</name>
<dbReference type="Proteomes" id="UP001234297">
    <property type="component" value="Chromosome 11"/>
</dbReference>
<reference evidence="1 2" key="1">
    <citation type="journal article" date="2022" name="Hortic Res">
        <title>A haplotype resolved chromosomal level avocado genome allows analysis of novel avocado genes.</title>
        <authorList>
            <person name="Nath O."/>
            <person name="Fletcher S.J."/>
            <person name="Hayward A."/>
            <person name="Shaw L.M."/>
            <person name="Masouleh A.K."/>
            <person name="Furtado A."/>
            <person name="Henry R.J."/>
            <person name="Mitter N."/>
        </authorList>
    </citation>
    <scope>NUCLEOTIDE SEQUENCE [LARGE SCALE GENOMIC DNA]</scope>
    <source>
        <strain evidence="2">cv. Hass</strain>
    </source>
</reference>
<keyword evidence="2" id="KW-1185">Reference proteome</keyword>
<accession>A0ACC2KRG4</accession>
<organism evidence="1 2">
    <name type="scientific">Persea americana</name>
    <name type="common">Avocado</name>
    <dbReference type="NCBI Taxonomy" id="3435"/>
    <lineage>
        <taxon>Eukaryota</taxon>
        <taxon>Viridiplantae</taxon>
        <taxon>Streptophyta</taxon>
        <taxon>Embryophyta</taxon>
        <taxon>Tracheophyta</taxon>
        <taxon>Spermatophyta</taxon>
        <taxon>Magnoliopsida</taxon>
        <taxon>Magnoliidae</taxon>
        <taxon>Laurales</taxon>
        <taxon>Lauraceae</taxon>
        <taxon>Persea</taxon>
    </lineage>
</organism>
<proteinExistence type="predicted"/>
<evidence type="ECO:0000313" key="1">
    <source>
        <dbReference type="EMBL" id="KAJ8623779.1"/>
    </source>
</evidence>
<gene>
    <name evidence="1" type="ORF">MRB53_032309</name>
</gene>